<dbReference type="AlphaFoldDB" id="A0A9W7Y665"/>
<evidence type="ECO:0000313" key="2">
    <source>
        <dbReference type="EMBL" id="KAJ1724688.1"/>
    </source>
</evidence>
<dbReference type="OrthoDB" id="5536278at2759"/>
<comment type="caution">
    <text evidence="2">The sequence shown here is derived from an EMBL/GenBank/DDBJ whole genome shotgun (WGS) entry which is preliminary data.</text>
</comment>
<feature type="region of interest" description="Disordered" evidence="1">
    <location>
        <begin position="1"/>
        <end position="25"/>
    </location>
</feature>
<feature type="compositionally biased region" description="Basic residues" evidence="1">
    <location>
        <begin position="187"/>
        <end position="197"/>
    </location>
</feature>
<feature type="region of interest" description="Disordered" evidence="1">
    <location>
        <begin position="159"/>
        <end position="203"/>
    </location>
</feature>
<protein>
    <submittedName>
        <fullName evidence="2">Uncharacterized protein</fullName>
    </submittedName>
</protein>
<feature type="compositionally biased region" description="Basic residues" evidence="1">
    <location>
        <begin position="122"/>
        <end position="132"/>
    </location>
</feature>
<feature type="compositionally biased region" description="Low complexity" evidence="1">
    <location>
        <begin position="133"/>
        <end position="145"/>
    </location>
</feature>
<proteinExistence type="predicted"/>
<evidence type="ECO:0000256" key="1">
    <source>
        <dbReference type="SAM" id="MobiDB-lite"/>
    </source>
</evidence>
<keyword evidence="3" id="KW-1185">Reference proteome</keyword>
<dbReference type="EMBL" id="JANBOJ010000023">
    <property type="protein sequence ID" value="KAJ1724688.1"/>
    <property type="molecule type" value="Genomic_DNA"/>
</dbReference>
<reference evidence="2" key="1">
    <citation type="submission" date="2022-07" db="EMBL/GenBank/DDBJ databases">
        <title>Phylogenomic reconstructions and comparative analyses of Kickxellomycotina fungi.</title>
        <authorList>
            <person name="Reynolds N.K."/>
            <person name="Stajich J.E."/>
            <person name="Barry K."/>
            <person name="Grigoriev I.V."/>
            <person name="Crous P."/>
            <person name="Smith M.E."/>
        </authorList>
    </citation>
    <scope>NUCLEOTIDE SEQUENCE</scope>
    <source>
        <strain evidence="2">NBRC 32514</strain>
    </source>
</reference>
<organism evidence="2 3">
    <name type="scientific">Coemansia erecta</name>
    <dbReference type="NCBI Taxonomy" id="147472"/>
    <lineage>
        <taxon>Eukaryota</taxon>
        <taxon>Fungi</taxon>
        <taxon>Fungi incertae sedis</taxon>
        <taxon>Zoopagomycota</taxon>
        <taxon>Kickxellomycotina</taxon>
        <taxon>Kickxellomycetes</taxon>
        <taxon>Kickxellales</taxon>
        <taxon>Kickxellaceae</taxon>
        <taxon>Coemansia</taxon>
    </lineage>
</organism>
<gene>
    <name evidence="2" type="ORF">LPJ53_001049</name>
</gene>
<dbReference type="Proteomes" id="UP001149813">
    <property type="component" value="Unassembled WGS sequence"/>
</dbReference>
<evidence type="ECO:0000313" key="3">
    <source>
        <dbReference type="Proteomes" id="UP001149813"/>
    </source>
</evidence>
<feature type="region of interest" description="Disordered" evidence="1">
    <location>
        <begin position="98"/>
        <end position="145"/>
    </location>
</feature>
<sequence length="203" mass="22608">MNPNYQFPSPAGANDGLAERRQRRHSTMVNVPLAPAAIEEQRTSSSSNIARYSFSTSVDIPRRASFRNERVIQPSPRSAGIGGFQTFYRRSGIGNNVRDDRDSGIGKTCIEDTSSSSSFSSIRRRLSGRRRMSGMSVGSAGSVGSVGSAAEEDVLAARATENFARMQRRKRREKKEEEEEEDEGQGKHGHLFRLFHPRAKEER</sequence>
<name>A0A9W7Y665_9FUNG</name>
<accession>A0A9W7Y665</accession>